<protein>
    <submittedName>
        <fullName evidence="6">Hsp33 family molecular chaperone HslO</fullName>
    </submittedName>
    <submittedName>
        <fullName evidence="7">Molecular chaperone Hsp33</fullName>
    </submittedName>
</protein>
<evidence type="ECO:0000313" key="8">
    <source>
        <dbReference type="Proteomes" id="UP000700248"/>
    </source>
</evidence>
<dbReference type="InterPro" id="IPR023212">
    <property type="entry name" value="Hsp33_helix_hairpin_bin_dom_sf"/>
</dbReference>
<dbReference type="Proteomes" id="UP000700248">
    <property type="component" value="Unassembled WGS sequence"/>
</dbReference>
<dbReference type="GO" id="GO:0042026">
    <property type="term" value="P:protein refolding"/>
    <property type="evidence" value="ECO:0007669"/>
    <property type="project" value="TreeGrafter"/>
</dbReference>
<dbReference type="InterPro" id="IPR016153">
    <property type="entry name" value="Heat_shock_Hsp33_N"/>
</dbReference>
<evidence type="ECO:0000256" key="5">
    <source>
        <dbReference type="ARBA" id="ARBA00023284"/>
    </source>
</evidence>
<gene>
    <name evidence="6" type="primary">hslO</name>
    <name evidence="7" type="ORF">GGR41_000104</name>
    <name evidence="6" type="ORF">K8U84_10655</name>
</gene>
<dbReference type="AlphaFoldDB" id="A0A9D2VHU2"/>
<reference evidence="6" key="3">
    <citation type="submission" date="2021-09" db="EMBL/GenBank/DDBJ databases">
        <authorList>
            <person name="Gilroy R."/>
        </authorList>
    </citation>
    <scope>NUCLEOTIDE SEQUENCE</scope>
    <source>
        <strain evidence="6">CHK175-13533</strain>
    </source>
</reference>
<dbReference type="SUPFAM" id="SSF64397">
    <property type="entry name" value="Hsp33 domain"/>
    <property type="match status" value="1"/>
</dbReference>
<organism evidence="6 8">
    <name type="scientific">Paenalcaligenes hominis</name>
    <dbReference type="NCBI Taxonomy" id="643674"/>
    <lineage>
        <taxon>Bacteria</taxon>
        <taxon>Pseudomonadati</taxon>
        <taxon>Pseudomonadota</taxon>
        <taxon>Betaproteobacteria</taxon>
        <taxon>Burkholderiales</taxon>
        <taxon>Alcaligenaceae</taxon>
        <taxon>Paenalcaligenes</taxon>
    </lineage>
</organism>
<evidence type="ECO:0000313" key="6">
    <source>
        <dbReference type="EMBL" id="HJH25001.1"/>
    </source>
</evidence>
<dbReference type="Pfam" id="PF01430">
    <property type="entry name" value="HSP33"/>
    <property type="match status" value="1"/>
</dbReference>
<accession>A0A9D2VHU2</accession>
<dbReference type="GO" id="GO:0051082">
    <property type="term" value="F:unfolded protein binding"/>
    <property type="evidence" value="ECO:0007669"/>
    <property type="project" value="InterPro"/>
</dbReference>
<dbReference type="SUPFAM" id="SSF118352">
    <property type="entry name" value="HSP33 redox switch-like"/>
    <property type="match status" value="1"/>
</dbReference>
<dbReference type="Gene3D" id="3.55.30.10">
    <property type="entry name" value="Hsp33 domain"/>
    <property type="match status" value="1"/>
</dbReference>
<dbReference type="PANTHER" id="PTHR30111:SF1">
    <property type="entry name" value="33 KDA CHAPERONIN"/>
    <property type="match status" value="1"/>
</dbReference>
<sequence length="305" mass="34146">MTDQLNKYLFADQLTRAQTVELQQTWQTGLEHQHYPESVRNLLGELAAAAVLLAGNLKLDGSLVLQAQGDGPIALMVVECTSQFEIRATATLREDAVIPEDATLQTLLNTYDNGRFIVVLEPKPGTDMQPYQGIVPLQGDNLAEVLENYMKHSEQLDTKIFLAADAHKANGLLLQRLPGTGGSIEGTEAPEEPSWERAQQLAQTIKNEELLELPAAELIHRLFWQEDLLQLEPTALQWHCPCTRERVADMLQMLGREEIESILTEQEYIEVACNFCGKPYHFDAVDSAQLFIAKSDQPESKKTLH</sequence>
<keyword evidence="1" id="KW-0963">Cytoplasm</keyword>
<evidence type="ECO:0000256" key="3">
    <source>
        <dbReference type="ARBA" id="ARBA00023157"/>
    </source>
</evidence>
<dbReference type="Gene3D" id="1.10.287.480">
    <property type="entry name" value="helix hairpin bin"/>
    <property type="match status" value="1"/>
</dbReference>
<dbReference type="GO" id="GO:0005737">
    <property type="term" value="C:cytoplasm"/>
    <property type="evidence" value="ECO:0007669"/>
    <property type="project" value="InterPro"/>
</dbReference>
<dbReference type="GO" id="GO:0044183">
    <property type="term" value="F:protein folding chaperone"/>
    <property type="evidence" value="ECO:0007669"/>
    <property type="project" value="TreeGrafter"/>
</dbReference>
<dbReference type="NCBIfam" id="NF001033">
    <property type="entry name" value="PRK00114.1"/>
    <property type="match status" value="1"/>
</dbReference>
<evidence type="ECO:0000256" key="1">
    <source>
        <dbReference type="ARBA" id="ARBA00022490"/>
    </source>
</evidence>
<proteinExistence type="predicted"/>
<keyword evidence="2" id="KW-0862">Zinc</keyword>
<dbReference type="InterPro" id="IPR000397">
    <property type="entry name" value="Heat_shock_Hsp33"/>
</dbReference>
<dbReference type="CDD" id="cd00498">
    <property type="entry name" value="Hsp33"/>
    <property type="match status" value="1"/>
</dbReference>
<name>A0A9D2VHU2_9BURK</name>
<keyword evidence="3" id="KW-1015">Disulfide bond</keyword>
<dbReference type="EMBL" id="JAATIZ010000001">
    <property type="protein sequence ID" value="NJB63883.1"/>
    <property type="molecule type" value="Genomic_DNA"/>
</dbReference>
<comment type="caution">
    <text evidence="6">The sequence shown here is derived from an EMBL/GenBank/DDBJ whole genome shotgun (WGS) entry which is preliminary data.</text>
</comment>
<keyword evidence="5" id="KW-0676">Redox-active center</keyword>
<evidence type="ECO:0000313" key="9">
    <source>
        <dbReference type="Proteomes" id="UP000783934"/>
    </source>
</evidence>
<dbReference type="PANTHER" id="PTHR30111">
    <property type="entry name" value="33 KDA CHAPERONIN"/>
    <property type="match status" value="1"/>
</dbReference>
<evidence type="ECO:0000256" key="2">
    <source>
        <dbReference type="ARBA" id="ARBA00022833"/>
    </source>
</evidence>
<dbReference type="Gene3D" id="3.90.1280.10">
    <property type="entry name" value="HSP33 redox switch-like"/>
    <property type="match status" value="1"/>
</dbReference>
<dbReference type="EMBL" id="DYTQ01000110">
    <property type="protein sequence ID" value="HJH25001.1"/>
    <property type="molecule type" value="Genomic_DNA"/>
</dbReference>
<keyword evidence="9" id="KW-1185">Reference proteome</keyword>
<dbReference type="InterPro" id="IPR016154">
    <property type="entry name" value="Heat_shock_Hsp33_C"/>
</dbReference>
<reference evidence="6" key="2">
    <citation type="journal article" date="2021" name="PeerJ">
        <title>Extensive microbial diversity within the chicken gut microbiome revealed by metagenomics and culture.</title>
        <authorList>
            <person name="Gilroy R."/>
            <person name="Ravi A."/>
            <person name="Getino M."/>
            <person name="Pursley I."/>
            <person name="Horton D.L."/>
            <person name="Alikhan N.F."/>
            <person name="Baker D."/>
            <person name="Gharbi K."/>
            <person name="Hall N."/>
            <person name="Watson M."/>
            <person name="Adriaenssens E.M."/>
            <person name="Foster-Nyarko E."/>
            <person name="Jarju S."/>
            <person name="Secka A."/>
            <person name="Antonio M."/>
            <person name="Oren A."/>
            <person name="Chaudhuri R.R."/>
            <person name="La Ragione R."/>
            <person name="Hildebrand F."/>
            <person name="Pallen M.J."/>
        </authorList>
    </citation>
    <scope>NUCLEOTIDE SEQUENCE</scope>
    <source>
        <strain evidence="6">CHK175-13533</strain>
    </source>
</reference>
<evidence type="ECO:0000313" key="7">
    <source>
        <dbReference type="EMBL" id="NJB63883.1"/>
    </source>
</evidence>
<dbReference type="PIRSF" id="PIRSF005261">
    <property type="entry name" value="Heat_shock_Hsp33"/>
    <property type="match status" value="1"/>
</dbReference>
<evidence type="ECO:0000256" key="4">
    <source>
        <dbReference type="ARBA" id="ARBA00023186"/>
    </source>
</evidence>
<dbReference type="Proteomes" id="UP000783934">
    <property type="component" value="Unassembled WGS sequence"/>
</dbReference>
<keyword evidence="4" id="KW-0143">Chaperone</keyword>
<reference evidence="7 9" key="1">
    <citation type="submission" date="2020-03" db="EMBL/GenBank/DDBJ databases">
        <title>Genomic Encyclopedia of Type Strains, Phase IV (KMG-IV): sequencing the most valuable type-strain genomes for metagenomic binning, comparative biology and taxonomic classification.</title>
        <authorList>
            <person name="Goeker M."/>
        </authorList>
    </citation>
    <scope>NUCLEOTIDE SEQUENCE [LARGE SCALE GENOMIC DNA]</scope>
    <source>
        <strain evidence="7 9">DSM 26613</strain>
    </source>
</reference>
<dbReference type="RefSeq" id="WP_167660191.1">
    <property type="nucleotide sequence ID" value="NZ_BMCQ01000002.1"/>
</dbReference>